<dbReference type="AlphaFoldDB" id="A0A9N9U1C9"/>
<keyword evidence="8 10" id="KW-0325">Glycoprotein</keyword>
<protein>
    <recommendedName>
        <fullName evidence="11">G-protein coupled receptors family 1 profile domain-containing protein</fullName>
    </recommendedName>
</protein>
<feature type="transmembrane region" description="Helical" evidence="10">
    <location>
        <begin position="313"/>
        <end position="334"/>
    </location>
</feature>
<dbReference type="PANTHER" id="PTHR45695">
    <property type="entry name" value="LEUCOKININ RECEPTOR-RELATED"/>
    <property type="match status" value="1"/>
</dbReference>
<dbReference type="PRINTS" id="PR00896">
    <property type="entry name" value="VASOPRESSINR"/>
</dbReference>
<dbReference type="PROSITE" id="PS00237">
    <property type="entry name" value="G_PROTEIN_RECEP_F1_1"/>
    <property type="match status" value="1"/>
</dbReference>
<keyword evidence="3 10" id="KW-0812">Transmembrane</keyword>
<evidence type="ECO:0000256" key="10">
    <source>
        <dbReference type="RuleBase" id="RU046427"/>
    </source>
</evidence>
<comment type="similarity">
    <text evidence="10">Belongs to the G-protein coupled receptor 1 family. Vasopressin/oxytocin receptor subfamily.</text>
</comment>
<evidence type="ECO:0000313" key="13">
    <source>
        <dbReference type="Proteomes" id="UP001153712"/>
    </source>
</evidence>
<proteinExistence type="inferred from homology"/>
<feature type="transmembrane region" description="Helical" evidence="10">
    <location>
        <begin position="46"/>
        <end position="65"/>
    </location>
</feature>
<keyword evidence="9 10" id="KW-0807">Transducer</keyword>
<dbReference type="Pfam" id="PF00001">
    <property type="entry name" value="7tm_1"/>
    <property type="match status" value="1"/>
</dbReference>
<dbReference type="EMBL" id="OU900102">
    <property type="protein sequence ID" value="CAG9865443.1"/>
    <property type="molecule type" value="Genomic_DNA"/>
</dbReference>
<evidence type="ECO:0000256" key="6">
    <source>
        <dbReference type="ARBA" id="ARBA00023136"/>
    </source>
</evidence>
<dbReference type="GO" id="GO:0005000">
    <property type="term" value="F:vasopressin receptor activity"/>
    <property type="evidence" value="ECO:0007669"/>
    <property type="project" value="InterPro"/>
</dbReference>
<dbReference type="InterPro" id="IPR001817">
    <property type="entry name" value="Vasoprsn_rcpt"/>
</dbReference>
<keyword evidence="2" id="KW-1003">Cell membrane</keyword>
<dbReference type="InterPro" id="IPR000276">
    <property type="entry name" value="GPCR_Rhodpsn"/>
</dbReference>
<keyword evidence="5 10" id="KW-0297">G-protein coupled receptor</keyword>
<evidence type="ECO:0000256" key="1">
    <source>
        <dbReference type="ARBA" id="ARBA00004651"/>
    </source>
</evidence>
<evidence type="ECO:0000256" key="4">
    <source>
        <dbReference type="ARBA" id="ARBA00022989"/>
    </source>
</evidence>
<keyword evidence="6 10" id="KW-0472">Membrane</keyword>
<reference evidence="12" key="1">
    <citation type="submission" date="2022-01" db="EMBL/GenBank/DDBJ databases">
        <authorList>
            <person name="King R."/>
        </authorList>
    </citation>
    <scope>NUCLEOTIDE SEQUENCE</scope>
</reference>
<feature type="transmembrane region" description="Helical" evidence="10">
    <location>
        <begin position="77"/>
        <end position="97"/>
    </location>
</feature>
<dbReference type="PANTHER" id="PTHR45695:SF22">
    <property type="entry name" value="G-PROTEIN COUPLED RECEPTORS FAMILY 1 PROFILE DOMAIN-CONTAINING PROTEIN"/>
    <property type="match status" value="1"/>
</dbReference>
<dbReference type="GO" id="GO:0005886">
    <property type="term" value="C:plasma membrane"/>
    <property type="evidence" value="ECO:0007669"/>
    <property type="project" value="UniProtKB-SubCell"/>
</dbReference>
<keyword evidence="4 10" id="KW-1133">Transmembrane helix</keyword>
<accession>A0A9N9U1C9</accession>
<feature type="transmembrane region" description="Helical" evidence="10">
    <location>
        <begin position="276"/>
        <end position="298"/>
    </location>
</feature>
<feature type="domain" description="G-protein coupled receptors family 1 profile" evidence="11">
    <location>
        <begin position="59"/>
        <end position="329"/>
    </location>
</feature>
<dbReference type="PRINTS" id="PR00237">
    <property type="entry name" value="GPCRRHODOPSN"/>
</dbReference>
<dbReference type="SUPFAM" id="SSF81321">
    <property type="entry name" value="Family A G protein-coupled receptor-like"/>
    <property type="match status" value="1"/>
</dbReference>
<evidence type="ECO:0000256" key="7">
    <source>
        <dbReference type="ARBA" id="ARBA00023170"/>
    </source>
</evidence>
<evidence type="ECO:0000313" key="12">
    <source>
        <dbReference type="EMBL" id="CAG9865443.1"/>
    </source>
</evidence>
<evidence type="ECO:0000259" key="11">
    <source>
        <dbReference type="PROSITE" id="PS50262"/>
    </source>
</evidence>
<evidence type="ECO:0000256" key="9">
    <source>
        <dbReference type="ARBA" id="ARBA00023224"/>
    </source>
</evidence>
<feature type="transmembrane region" description="Helical" evidence="10">
    <location>
        <begin position="159"/>
        <end position="179"/>
    </location>
</feature>
<comment type="subcellular location">
    <subcellularLocation>
        <location evidence="1 10">Cell membrane</location>
        <topology evidence="1 10">Multi-pass membrane protein</topology>
    </subcellularLocation>
</comment>
<gene>
    <name evidence="12" type="ORF">PHYEVI_LOCUS11678</name>
</gene>
<dbReference type="OrthoDB" id="6435638at2759"/>
<dbReference type="Gene3D" id="1.20.1070.10">
    <property type="entry name" value="Rhodopsin 7-helix transmembrane proteins"/>
    <property type="match status" value="1"/>
</dbReference>
<dbReference type="Proteomes" id="UP001153712">
    <property type="component" value="Chromosome 9"/>
</dbReference>
<dbReference type="PROSITE" id="PS50262">
    <property type="entry name" value="G_PROTEIN_RECEP_F1_2"/>
    <property type="match status" value="1"/>
</dbReference>
<feature type="transmembrane region" description="Helical" evidence="10">
    <location>
        <begin position="117"/>
        <end position="138"/>
    </location>
</feature>
<evidence type="ECO:0000256" key="8">
    <source>
        <dbReference type="ARBA" id="ARBA00023180"/>
    </source>
</evidence>
<feature type="transmembrane region" description="Helical" evidence="10">
    <location>
        <begin position="207"/>
        <end position="231"/>
    </location>
</feature>
<keyword evidence="7 10" id="KW-0675">Receptor</keyword>
<evidence type="ECO:0000256" key="5">
    <source>
        <dbReference type="ARBA" id="ARBA00023040"/>
    </source>
</evidence>
<evidence type="ECO:0000256" key="3">
    <source>
        <dbReference type="ARBA" id="ARBA00022692"/>
    </source>
</evidence>
<sequence>MNIIVNEHLQLQHVLGTMETNDSSTIDGNATFVDTEQFKRRNFREIAFYTVLFVVAAIGNLTVFVSLLRSRRRKSRISLMITHLTIADLIVTFIMIPGEVIWRLTGVWLAGNVACKVFLFLRVLGPYLSSNILVCISLDRYFAVLYPLRVTDARRRGKLMLSVAWSASIAYCIPQSFVFSVQTHPDNSNFTQCVSYYFFSSPSQETAYNFLCVIFMYFLPLSVITVAYTAIMCELSRNSKIVQNESLPLADGKLRLRRSAVSNIEKAKSRTLKMTITIVAVYVACCTPTAIMTLWYMVDRTSAEGVPDWLQEFFFIMVATNSCMNPIIYGSYIIKCNRTCQNASQAHRKPNENLNDGEIRSTYASKDVVRRLLKCFLRHGKDGSATTKSTAAKKTNALYKNESLALCKIGQSQQKEDRTHSGDYPPSAARVSFAESTASNHSQGLSYYSEPLTNQLGLGSAPVECKRSQPDLCTTTSLVMNVHQVKVQYHRRGDQRNELFM</sequence>
<keyword evidence="13" id="KW-1185">Reference proteome</keyword>
<evidence type="ECO:0000256" key="2">
    <source>
        <dbReference type="ARBA" id="ARBA00022475"/>
    </source>
</evidence>
<dbReference type="InterPro" id="IPR017452">
    <property type="entry name" value="GPCR_Rhodpsn_7TM"/>
</dbReference>
<organism evidence="12 13">
    <name type="scientific">Phyllotreta striolata</name>
    <name type="common">Striped flea beetle</name>
    <name type="synonym">Crioceris striolata</name>
    <dbReference type="NCBI Taxonomy" id="444603"/>
    <lineage>
        <taxon>Eukaryota</taxon>
        <taxon>Metazoa</taxon>
        <taxon>Ecdysozoa</taxon>
        <taxon>Arthropoda</taxon>
        <taxon>Hexapoda</taxon>
        <taxon>Insecta</taxon>
        <taxon>Pterygota</taxon>
        <taxon>Neoptera</taxon>
        <taxon>Endopterygota</taxon>
        <taxon>Coleoptera</taxon>
        <taxon>Polyphaga</taxon>
        <taxon>Cucujiformia</taxon>
        <taxon>Chrysomeloidea</taxon>
        <taxon>Chrysomelidae</taxon>
        <taxon>Galerucinae</taxon>
        <taxon>Alticini</taxon>
        <taxon>Phyllotreta</taxon>
    </lineage>
</organism>
<name>A0A9N9U1C9_PHYSR</name>